<proteinExistence type="predicted"/>
<sequence length="1341" mass="150045">MGVEEAAVNSIMSGIENTGGVKQHNHKKKLRQRFDIIKKLGQGTFGKVQLGINKETGQEVRLDVLLSLAPPAPQLESEKLVVTGDVTEEIKSESVAPTRSQSVGSLMELTNPERRIIDLINEEKFTPKRKLESTVSTDRINLDRRRDKIIKENTVADITLHGAIQEDVSQEDASMAELPPLNKSLTQTITKDREMDVDPYIEGAACQEIMEEVEGKQNTTPKKSPTVSKVKRTPSIIPTKTLEGKLNSQGINEIPSQENIVDKENKAEVPSKGVKSTKTDEKPVKKTVLKNNVLTDKIENEKRTATEESAKQQPIKEKETEKPQIKENGTSVSNQAKKTTASKQDKPEVPAKPTERRKSRIFEAAEKFQSLISPTEAKPSPIEKPKKILIPGVSVDGFKKEFERKSSLTSATPVKLKSTVVPKRTLIDKQKSEDEKVESPADKTANKVVTSAQESKKNDAKSQKVAEPIAIEQEVPKQETPKTEDGRKDKVKNAVKEEPIQPCADEPQTSNAEITLKSATLPRRKTTKAQIQINYPAPKPAQMEFRTEVAHNVESPTQIRSEVVVPVSGPVSPVDLRSNSLSRQSTQDSDSETTSTGEPIKKSAREYIIPIAVEGGGYVTPRAGSVEPSDTASTTSTMTNRSKSKFGRGARRLNSLLSDRDSEDESPFASLHRHTSFGKDSDNEDSKKDNFHHMHRLRRIQKQLLAQLTPAEVRKLQRTLSSKTSEEVERKPVDRRRSVDRMSCTLPRKISVDKDQTNQPDLSKTFLRTPSKSFLPMKFGGGREENIPTCEFNIRSSSIGAEPRGNSKFLHTRPKVARSISSRESRISKPDLHSPESSISISLSKTDDTSSSYKKDSDSFSSKYSESSLSRPYTSYSSNSSYSRYTPSRSLLSPTSPDLPKAERKPSTRRISRFLRPDFFEPKEENVLVKEKKERERETQQVLKEIRDKRKSRLRSQSRTREEKGEEPAETPTEVPTVDVVDVAEKSLALNPTVTKPSHDYVNLPQPLVELSPEKQTSVNKPSQSLNSSKVIHDYVNVKVAENSVPTIKKESRLSRIARPKSYPTETSGKMDKTEKPQTSNGIVAMDKAQNKDAKVEVNGKESKISKLKKGFGKKEKTPKDDKNETNKNINEEEKAHKNKLLQSIEKKLEKFRSSATKDSDETKDTMDKKSAVDSAIKRLREQSLPRNLESCTESGLIKRAVSVEDLAVGSKPLQTSRKSVTKILGLFKKYEEQDKKKDKPIKKNKSKEERKSKERVKEGDDEPKSESEVPQAGKKERPKSLLLDKVRHFQNTYDGAKTDSLLEKVSAANEKSKSKLPNSQQAQVELLKMNCKIIMKIEIP</sequence>
<feature type="compositionally biased region" description="Basic and acidic residues" evidence="1">
    <location>
        <begin position="425"/>
        <end position="445"/>
    </location>
</feature>
<feature type="compositionally biased region" description="Basic and acidic residues" evidence="1">
    <location>
        <begin position="677"/>
        <end position="688"/>
    </location>
</feature>
<feature type="compositionally biased region" description="Polar residues" evidence="1">
    <location>
        <begin position="246"/>
        <end position="259"/>
    </location>
</feature>
<feature type="region of interest" description="Disordered" evidence="1">
    <location>
        <begin position="618"/>
        <end position="688"/>
    </location>
</feature>
<feature type="compositionally biased region" description="Basic and acidic residues" evidence="1">
    <location>
        <begin position="260"/>
        <end position="269"/>
    </location>
</feature>
<feature type="region of interest" description="Disordered" evidence="1">
    <location>
        <begin position="716"/>
        <end position="742"/>
    </location>
</feature>
<feature type="region of interest" description="Disordered" evidence="1">
    <location>
        <begin position="1051"/>
        <end position="1196"/>
    </location>
</feature>
<feature type="region of interest" description="Disordered" evidence="1">
    <location>
        <begin position="930"/>
        <end position="977"/>
    </location>
</feature>
<accession>U4UDC9</accession>
<feature type="compositionally biased region" description="Basic and acidic residues" evidence="1">
    <location>
        <begin position="1113"/>
        <end position="1136"/>
    </location>
</feature>
<feature type="compositionally biased region" description="Basic and acidic residues" evidence="1">
    <location>
        <begin position="474"/>
        <end position="499"/>
    </location>
</feature>
<feature type="compositionally biased region" description="Basic and acidic residues" evidence="1">
    <location>
        <begin position="1089"/>
        <end position="1105"/>
    </location>
</feature>
<feature type="region of interest" description="Disordered" evidence="1">
    <location>
        <begin position="242"/>
        <end position="360"/>
    </location>
</feature>
<dbReference type="SUPFAM" id="SSF56112">
    <property type="entry name" value="Protein kinase-like (PK-like)"/>
    <property type="match status" value="1"/>
</dbReference>
<feature type="compositionally biased region" description="Basic and acidic residues" evidence="1">
    <location>
        <begin position="296"/>
        <end position="325"/>
    </location>
</feature>
<feature type="region of interest" description="Disordered" evidence="1">
    <location>
        <begin position="566"/>
        <end position="603"/>
    </location>
</feature>
<feature type="region of interest" description="Disordered" evidence="1">
    <location>
        <begin position="797"/>
        <end position="916"/>
    </location>
</feature>
<feature type="compositionally biased region" description="Polar residues" evidence="1">
    <location>
        <begin position="628"/>
        <end position="641"/>
    </location>
</feature>
<reference evidence="2 3" key="1">
    <citation type="journal article" date="2013" name="Genome Biol.">
        <title>Draft genome of the mountain pine beetle, Dendroctonus ponderosae Hopkins, a major forest pest.</title>
        <authorList>
            <person name="Keeling C.I."/>
            <person name="Yuen M.M."/>
            <person name="Liao N.Y."/>
            <person name="Docking T.R."/>
            <person name="Chan S.K."/>
            <person name="Taylor G.A."/>
            <person name="Palmquist D.L."/>
            <person name="Jackman S.D."/>
            <person name="Nguyen A."/>
            <person name="Li M."/>
            <person name="Henderson H."/>
            <person name="Janes J.K."/>
            <person name="Zhao Y."/>
            <person name="Pandoh P."/>
            <person name="Moore R."/>
            <person name="Sperling F.A."/>
            <person name="Huber D.P."/>
            <person name="Birol I."/>
            <person name="Jones S.J."/>
            <person name="Bohlmann J."/>
        </authorList>
    </citation>
    <scope>NUCLEOTIDE SEQUENCE</scope>
</reference>
<dbReference type="OrthoDB" id="193931at2759"/>
<feature type="compositionally biased region" description="Basic residues" evidence="1">
    <location>
        <begin position="642"/>
        <end position="651"/>
    </location>
</feature>
<feature type="compositionally biased region" description="Basic and acidic residues" evidence="1">
    <location>
        <begin position="454"/>
        <end position="464"/>
    </location>
</feature>
<dbReference type="InterPro" id="IPR011009">
    <property type="entry name" value="Kinase-like_dom_sf"/>
</dbReference>
<evidence type="ECO:0008006" key="4">
    <source>
        <dbReference type="Google" id="ProtNLM"/>
    </source>
</evidence>
<evidence type="ECO:0000313" key="3">
    <source>
        <dbReference type="Proteomes" id="UP000030742"/>
    </source>
</evidence>
<name>U4UDC9_DENPD</name>
<feature type="compositionally biased region" description="Basic residues" evidence="1">
    <location>
        <begin position="949"/>
        <end position="958"/>
    </location>
</feature>
<feature type="compositionally biased region" description="Polar residues" evidence="1">
    <location>
        <begin position="327"/>
        <end position="342"/>
    </location>
</feature>
<gene>
    <name evidence="2" type="ORF">D910_08404</name>
</gene>
<feature type="compositionally biased region" description="Basic and acidic residues" evidence="1">
    <location>
        <begin position="343"/>
        <end position="360"/>
    </location>
</feature>
<evidence type="ECO:0000256" key="1">
    <source>
        <dbReference type="SAM" id="MobiDB-lite"/>
    </source>
</evidence>
<feature type="compositionally biased region" description="Basic and acidic residues" evidence="1">
    <location>
        <begin position="1145"/>
        <end position="1184"/>
    </location>
</feature>
<dbReference type="Proteomes" id="UP000030742">
    <property type="component" value="Unassembled WGS sequence"/>
</dbReference>
<feature type="region of interest" description="Disordered" evidence="1">
    <location>
        <begin position="1234"/>
        <end position="1285"/>
    </location>
</feature>
<feature type="compositionally biased region" description="Low complexity" evidence="1">
    <location>
        <begin position="584"/>
        <end position="596"/>
    </location>
</feature>
<feature type="compositionally biased region" description="Basic and acidic residues" evidence="1">
    <location>
        <begin position="1247"/>
        <end position="1285"/>
    </location>
</feature>
<dbReference type="Gene3D" id="3.30.200.20">
    <property type="entry name" value="Phosphorylase Kinase, domain 1"/>
    <property type="match status" value="1"/>
</dbReference>
<feature type="region of interest" description="Disordered" evidence="1">
    <location>
        <begin position="403"/>
        <end position="539"/>
    </location>
</feature>
<organism evidence="2 3">
    <name type="scientific">Dendroctonus ponderosae</name>
    <name type="common">Mountain pine beetle</name>
    <dbReference type="NCBI Taxonomy" id="77166"/>
    <lineage>
        <taxon>Eukaryota</taxon>
        <taxon>Metazoa</taxon>
        <taxon>Ecdysozoa</taxon>
        <taxon>Arthropoda</taxon>
        <taxon>Hexapoda</taxon>
        <taxon>Insecta</taxon>
        <taxon>Pterygota</taxon>
        <taxon>Neoptera</taxon>
        <taxon>Endopterygota</taxon>
        <taxon>Coleoptera</taxon>
        <taxon>Polyphaga</taxon>
        <taxon>Cucujiformia</taxon>
        <taxon>Curculionidae</taxon>
        <taxon>Scolytinae</taxon>
        <taxon>Dendroctonus</taxon>
    </lineage>
</organism>
<feature type="compositionally biased region" description="Basic and acidic residues" evidence="1">
    <location>
        <begin position="930"/>
        <end position="948"/>
    </location>
</feature>
<feature type="compositionally biased region" description="Basic and acidic residues" evidence="1">
    <location>
        <begin position="724"/>
        <end position="740"/>
    </location>
</feature>
<feature type="compositionally biased region" description="Basic and acidic residues" evidence="1">
    <location>
        <begin position="821"/>
        <end position="834"/>
    </location>
</feature>
<evidence type="ECO:0000313" key="2">
    <source>
        <dbReference type="EMBL" id="ERL91062.1"/>
    </source>
</evidence>
<protein>
    <recommendedName>
        <fullName evidence="4">Protein kinase domain-containing protein</fullName>
    </recommendedName>
</protein>
<feature type="compositionally biased region" description="Basic and acidic residues" evidence="1">
    <location>
        <begin position="845"/>
        <end position="858"/>
    </location>
</feature>
<dbReference type="EMBL" id="KB632273">
    <property type="protein sequence ID" value="ERL91062.1"/>
    <property type="molecule type" value="Genomic_DNA"/>
</dbReference>
<feature type="compositionally biased region" description="Low complexity" evidence="1">
    <location>
        <begin position="859"/>
        <end position="899"/>
    </location>
</feature>